<feature type="transmembrane region" description="Helical" evidence="6">
    <location>
        <begin position="239"/>
        <end position="259"/>
    </location>
</feature>
<feature type="transmembrane region" description="Helical" evidence="6">
    <location>
        <begin position="334"/>
        <end position="354"/>
    </location>
</feature>
<feature type="transmembrane region" description="Helical" evidence="6">
    <location>
        <begin position="39"/>
        <end position="58"/>
    </location>
</feature>
<feature type="transmembrane region" description="Helical" evidence="6">
    <location>
        <begin position="158"/>
        <end position="177"/>
    </location>
</feature>
<dbReference type="InterPro" id="IPR020846">
    <property type="entry name" value="MFS_dom"/>
</dbReference>
<dbReference type="InterPro" id="IPR036259">
    <property type="entry name" value="MFS_trans_sf"/>
</dbReference>
<feature type="transmembrane region" description="Helical" evidence="6">
    <location>
        <begin position="98"/>
        <end position="118"/>
    </location>
</feature>
<dbReference type="PROSITE" id="PS50850">
    <property type="entry name" value="MFS"/>
    <property type="match status" value="1"/>
</dbReference>
<feature type="transmembrane region" description="Helical" evidence="6">
    <location>
        <begin position="198"/>
        <end position="219"/>
    </location>
</feature>
<evidence type="ECO:0000256" key="3">
    <source>
        <dbReference type="ARBA" id="ARBA00022692"/>
    </source>
</evidence>
<dbReference type="PRINTS" id="PR01035">
    <property type="entry name" value="TCRTETA"/>
</dbReference>
<dbReference type="PANTHER" id="PTHR23502:SF132">
    <property type="entry name" value="POLYAMINE TRANSPORTER 2-RELATED"/>
    <property type="match status" value="1"/>
</dbReference>
<comment type="subcellular location">
    <subcellularLocation>
        <location evidence="1">Cell inner membrane</location>
        <topology evidence="1">Multi-pass membrane protein</topology>
    </subcellularLocation>
</comment>
<name>A0A3B0IWB8_9RICK</name>
<protein>
    <submittedName>
        <fullName evidence="8">Bicyclomycin resistance protein</fullName>
    </submittedName>
</protein>
<keyword evidence="5 6" id="KW-0472">Membrane</keyword>
<dbReference type="GO" id="GO:0022857">
    <property type="term" value="F:transmembrane transporter activity"/>
    <property type="evidence" value="ECO:0007669"/>
    <property type="project" value="InterPro"/>
</dbReference>
<feature type="transmembrane region" description="Helical" evidence="6">
    <location>
        <begin position="266"/>
        <end position="291"/>
    </location>
</feature>
<dbReference type="Gene3D" id="1.20.1720.10">
    <property type="entry name" value="Multidrug resistance protein D"/>
    <property type="match status" value="1"/>
</dbReference>
<feature type="transmembrane region" description="Helical" evidence="6">
    <location>
        <begin position="360"/>
        <end position="383"/>
    </location>
</feature>
<dbReference type="AlphaFoldDB" id="A0A3B0IWB8"/>
<keyword evidence="2" id="KW-0813">Transport</keyword>
<feature type="transmembrane region" description="Helical" evidence="6">
    <location>
        <begin position="130"/>
        <end position="152"/>
    </location>
</feature>
<dbReference type="CDD" id="cd17320">
    <property type="entry name" value="MFS_MdfA_MDR_like"/>
    <property type="match status" value="1"/>
</dbReference>
<evidence type="ECO:0000313" key="8">
    <source>
        <dbReference type="EMBL" id="SPP33507.1"/>
    </source>
</evidence>
<dbReference type="EMBL" id="OUNE01000209">
    <property type="protein sequence ID" value="SPP33507.1"/>
    <property type="molecule type" value="Genomic_DNA"/>
</dbReference>
<dbReference type="GO" id="GO:0005886">
    <property type="term" value="C:plasma membrane"/>
    <property type="evidence" value="ECO:0007669"/>
    <property type="project" value="UniProtKB-SubCell"/>
</dbReference>
<sequence>MLLPFLLILSLIAKFIEIDISVPSFPDIVRYFNVPEGTIQLTIAYNFLGFCIGGLFFGPLSECYGRRRMMIIGNTFLLIGAVGCIVAPSVFYLLISRFIQGIGASTSVVVFAIIADIYKGEEAVKFIGIMNSVLTIIMAIAPVLGSFINEIVGWRGNYASVAILCFISWALLLFLLPETKKNRDIFSLKKMMKDYKKLLSSSKFMLLSLLQSLFSAAYMSFITCGPFLYMKTFGLSSTIYALHQGAIVGSFSLISLFAIKILKKFGAAWCVISGTSVGAIGSLLLVILSVIMPHSFYLVTLSMIIFSIGCAICQPVVFNASINVFPEIKGTASSALSFIRAFVMAIFIGLTSYVYNGQAISTAILVFSAVALICCLLIVFKVWRDYYIDPSYF</sequence>
<feature type="domain" description="Major facilitator superfamily (MFS) profile" evidence="7">
    <location>
        <begin position="3"/>
        <end position="386"/>
    </location>
</feature>
<dbReference type="PANTHER" id="PTHR23502">
    <property type="entry name" value="MAJOR FACILITATOR SUPERFAMILY"/>
    <property type="match status" value="1"/>
</dbReference>
<feature type="transmembrane region" description="Helical" evidence="6">
    <location>
        <begin position="297"/>
        <end position="322"/>
    </location>
</feature>
<dbReference type="InterPro" id="IPR001958">
    <property type="entry name" value="Tet-R_TetA/multi-R_MdtG-like"/>
</dbReference>
<evidence type="ECO:0000256" key="2">
    <source>
        <dbReference type="ARBA" id="ARBA00022448"/>
    </source>
</evidence>
<dbReference type="InterPro" id="IPR011701">
    <property type="entry name" value="MFS"/>
</dbReference>
<evidence type="ECO:0000256" key="5">
    <source>
        <dbReference type="ARBA" id="ARBA00023136"/>
    </source>
</evidence>
<feature type="transmembrane region" description="Helical" evidence="6">
    <location>
        <begin position="70"/>
        <end position="92"/>
    </location>
</feature>
<keyword evidence="4 6" id="KW-1133">Transmembrane helix</keyword>
<organism evidence="8">
    <name type="scientific">Wolbachia endosymbiont of Aleurodicus dispersus</name>
    <dbReference type="NCBI Taxonomy" id="1288877"/>
    <lineage>
        <taxon>Bacteria</taxon>
        <taxon>Pseudomonadati</taxon>
        <taxon>Pseudomonadota</taxon>
        <taxon>Alphaproteobacteria</taxon>
        <taxon>Rickettsiales</taxon>
        <taxon>Anaplasmataceae</taxon>
        <taxon>Wolbachieae</taxon>
        <taxon>Wolbachia</taxon>
    </lineage>
</organism>
<gene>
    <name evidence="8" type="primary">bcr_2</name>
    <name evidence="8" type="ORF">WBAD_1167</name>
</gene>
<proteinExistence type="predicted"/>
<reference evidence="8" key="1">
    <citation type="submission" date="2018-04" db="EMBL/GenBank/DDBJ databases">
        <authorList>
            <person name="Go L.Y."/>
            <person name="Mitchell J.A."/>
        </authorList>
    </citation>
    <scope>NUCLEOTIDE SEQUENCE</scope>
    <source>
        <strain evidence="8">WBAD</strain>
    </source>
</reference>
<keyword evidence="3 6" id="KW-0812">Transmembrane</keyword>
<dbReference type="SUPFAM" id="SSF103473">
    <property type="entry name" value="MFS general substrate transporter"/>
    <property type="match status" value="1"/>
</dbReference>
<evidence type="ECO:0000259" key="7">
    <source>
        <dbReference type="PROSITE" id="PS50850"/>
    </source>
</evidence>
<evidence type="ECO:0000256" key="4">
    <source>
        <dbReference type="ARBA" id="ARBA00022989"/>
    </source>
</evidence>
<evidence type="ECO:0000256" key="6">
    <source>
        <dbReference type="SAM" id="Phobius"/>
    </source>
</evidence>
<evidence type="ECO:0000256" key="1">
    <source>
        <dbReference type="ARBA" id="ARBA00004429"/>
    </source>
</evidence>
<dbReference type="Pfam" id="PF07690">
    <property type="entry name" value="MFS_1"/>
    <property type="match status" value="1"/>
</dbReference>
<accession>A0A3B0IWB8</accession>